<evidence type="ECO:0000256" key="1">
    <source>
        <dbReference type="ARBA" id="ARBA00001947"/>
    </source>
</evidence>
<dbReference type="Proteomes" id="UP001177140">
    <property type="component" value="Unassembled WGS sequence"/>
</dbReference>
<keyword evidence="12" id="KW-0539">Nucleus</keyword>
<accession>A0AA41V0I2</accession>
<dbReference type="EMBL" id="JAJJMA010063698">
    <property type="protein sequence ID" value="MCL7027034.1"/>
    <property type="molecule type" value="Genomic_DNA"/>
</dbReference>
<dbReference type="GO" id="GO:0050793">
    <property type="term" value="P:regulation of developmental process"/>
    <property type="evidence" value="ECO:0007669"/>
    <property type="project" value="UniProtKB-ARBA"/>
</dbReference>
<evidence type="ECO:0000256" key="14">
    <source>
        <dbReference type="SAM" id="Coils"/>
    </source>
</evidence>
<keyword evidence="7" id="KW-0378">Hydrolase</keyword>
<feature type="region of interest" description="Disordered" evidence="15">
    <location>
        <begin position="885"/>
        <end position="918"/>
    </location>
</feature>
<dbReference type="AlphaFoldDB" id="A0AA41V0I2"/>
<evidence type="ECO:0000256" key="8">
    <source>
        <dbReference type="ARBA" id="ARBA00022833"/>
    </source>
</evidence>
<keyword evidence="5" id="KW-0678">Repressor</keyword>
<keyword evidence="14" id="KW-0175">Coiled coil</keyword>
<dbReference type="InterPro" id="IPR023801">
    <property type="entry name" value="His_deacetylse_dom"/>
</dbReference>
<reference evidence="17" key="1">
    <citation type="submission" date="2022-03" db="EMBL/GenBank/DDBJ databases">
        <title>A functionally conserved STORR gene fusion in Papaver species that diverged 16.8 million years ago.</title>
        <authorList>
            <person name="Catania T."/>
        </authorList>
    </citation>
    <scope>NUCLEOTIDE SEQUENCE</scope>
    <source>
        <strain evidence="17">S-191538</strain>
    </source>
</reference>
<comment type="cofactor">
    <cofactor evidence="1">
        <name>Zn(2+)</name>
        <dbReference type="ChEBI" id="CHEBI:29105"/>
    </cofactor>
</comment>
<keyword evidence="11" id="KW-0804">Transcription</keyword>
<evidence type="ECO:0000256" key="12">
    <source>
        <dbReference type="ARBA" id="ARBA00023242"/>
    </source>
</evidence>
<keyword evidence="8" id="KW-0862">Zinc</keyword>
<evidence type="ECO:0000259" key="16">
    <source>
        <dbReference type="Pfam" id="PF00850"/>
    </source>
</evidence>
<evidence type="ECO:0000256" key="9">
    <source>
        <dbReference type="ARBA" id="ARBA00022853"/>
    </source>
</evidence>
<evidence type="ECO:0000256" key="11">
    <source>
        <dbReference type="ARBA" id="ARBA00023163"/>
    </source>
</evidence>
<keyword evidence="6" id="KW-0479">Metal-binding</keyword>
<dbReference type="GO" id="GO:0005737">
    <property type="term" value="C:cytoplasm"/>
    <property type="evidence" value="ECO:0007669"/>
    <property type="project" value="UniProtKB-ARBA"/>
</dbReference>
<evidence type="ECO:0000256" key="10">
    <source>
        <dbReference type="ARBA" id="ARBA00023015"/>
    </source>
</evidence>
<evidence type="ECO:0000256" key="13">
    <source>
        <dbReference type="ARBA" id="ARBA00049416"/>
    </source>
</evidence>
<evidence type="ECO:0000313" key="17">
    <source>
        <dbReference type="EMBL" id="MCL7027034.1"/>
    </source>
</evidence>
<dbReference type="PANTHER" id="PTHR10625">
    <property type="entry name" value="HISTONE DEACETYLASE HDAC1-RELATED"/>
    <property type="match status" value="1"/>
</dbReference>
<name>A0AA41V0I2_PAPNU</name>
<keyword evidence="9" id="KW-0156">Chromatin regulator</keyword>
<feature type="region of interest" description="Disordered" evidence="15">
    <location>
        <begin position="696"/>
        <end position="717"/>
    </location>
</feature>
<keyword evidence="18" id="KW-1185">Reference proteome</keyword>
<dbReference type="PANTHER" id="PTHR10625:SF25">
    <property type="entry name" value="HISTONE DEACETYLASE 18-RELATED"/>
    <property type="match status" value="1"/>
</dbReference>
<evidence type="ECO:0000256" key="7">
    <source>
        <dbReference type="ARBA" id="ARBA00022801"/>
    </source>
</evidence>
<keyword evidence="10" id="KW-0805">Transcription regulation</keyword>
<dbReference type="SUPFAM" id="SSF52768">
    <property type="entry name" value="Arginase/deacetylase"/>
    <property type="match status" value="1"/>
</dbReference>
<dbReference type="GO" id="GO:0000118">
    <property type="term" value="C:histone deacetylase complex"/>
    <property type="evidence" value="ECO:0007669"/>
    <property type="project" value="TreeGrafter"/>
</dbReference>
<dbReference type="EC" id="3.5.1.98" evidence="4"/>
<comment type="similarity">
    <text evidence="3">Belongs to the histone deacetylase family. HD type 2 subfamily.</text>
</comment>
<comment type="caution">
    <text evidence="17">The sequence shown here is derived from an EMBL/GenBank/DDBJ whole genome shotgun (WGS) entry which is preliminary data.</text>
</comment>
<feature type="coiled-coil region" evidence="14">
    <location>
        <begin position="719"/>
        <end position="851"/>
    </location>
</feature>
<dbReference type="InterPro" id="IPR037138">
    <property type="entry name" value="His_deacetylse_dom_sf"/>
</dbReference>
<evidence type="ECO:0000256" key="6">
    <source>
        <dbReference type="ARBA" id="ARBA00022723"/>
    </source>
</evidence>
<feature type="compositionally biased region" description="Basic residues" evidence="15">
    <location>
        <begin position="896"/>
        <end position="906"/>
    </location>
</feature>
<evidence type="ECO:0000313" key="18">
    <source>
        <dbReference type="Proteomes" id="UP001177140"/>
    </source>
</evidence>
<dbReference type="GO" id="GO:0046872">
    <property type="term" value="F:metal ion binding"/>
    <property type="evidence" value="ECO:0007669"/>
    <property type="project" value="UniProtKB-KW"/>
</dbReference>
<evidence type="ECO:0000256" key="2">
    <source>
        <dbReference type="ARBA" id="ARBA00004123"/>
    </source>
</evidence>
<dbReference type="InterPro" id="IPR023696">
    <property type="entry name" value="Ureohydrolase_dom_sf"/>
</dbReference>
<evidence type="ECO:0000256" key="4">
    <source>
        <dbReference type="ARBA" id="ARBA00012111"/>
    </source>
</evidence>
<comment type="subcellular location">
    <subcellularLocation>
        <location evidence="2">Nucleus</location>
    </subcellularLocation>
</comment>
<dbReference type="FunFam" id="3.40.800.20:FF:000014">
    <property type="entry name" value="Histone deacetylase 15"/>
    <property type="match status" value="1"/>
</dbReference>
<protein>
    <recommendedName>
        <fullName evidence="4">histone deacetylase</fullName>
        <ecNumber evidence="4">3.5.1.98</ecNumber>
    </recommendedName>
</protein>
<feature type="compositionally biased region" description="Basic and acidic residues" evidence="15">
    <location>
        <begin position="908"/>
        <end position="918"/>
    </location>
</feature>
<gene>
    <name evidence="17" type="ORF">MKW94_001525</name>
</gene>
<feature type="coiled-coil region" evidence="14">
    <location>
        <begin position="609"/>
        <end position="636"/>
    </location>
</feature>
<feature type="domain" description="Histone deacetylase" evidence="16">
    <location>
        <begin position="35"/>
        <end position="335"/>
    </location>
</feature>
<organism evidence="17 18">
    <name type="scientific">Papaver nudicaule</name>
    <name type="common">Iceland poppy</name>
    <dbReference type="NCBI Taxonomy" id="74823"/>
    <lineage>
        <taxon>Eukaryota</taxon>
        <taxon>Viridiplantae</taxon>
        <taxon>Streptophyta</taxon>
        <taxon>Embryophyta</taxon>
        <taxon>Tracheophyta</taxon>
        <taxon>Spermatophyta</taxon>
        <taxon>Magnoliopsida</taxon>
        <taxon>Ranunculales</taxon>
        <taxon>Papaveraceae</taxon>
        <taxon>Papaveroideae</taxon>
        <taxon>Papaver</taxon>
    </lineage>
</organism>
<evidence type="ECO:0000256" key="15">
    <source>
        <dbReference type="SAM" id="MobiDB-lite"/>
    </source>
</evidence>
<dbReference type="Gene3D" id="3.40.800.20">
    <property type="entry name" value="Histone deacetylase domain"/>
    <property type="match status" value="1"/>
</dbReference>
<dbReference type="GO" id="GO:0040029">
    <property type="term" value="P:epigenetic regulation of gene expression"/>
    <property type="evidence" value="ECO:0007669"/>
    <property type="project" value="TreeGrafter"/>
</dbReference>
<dbReference type="InterPro" id="IPR000286">
    <property type="entry name" value="HDACs"/>
</dbReference>
<dbReference type="Pfam" id="PF00850">
    <property type="entry name" value="Hist_deacetyl"/>
    <property type="match status" value="1"/>
</dbReference>
<sequence>MEIESNPNPIRPRVGLLYDERMCEHAKPPEDNEHHPEIPNRIKAIWSRLEAANIPQRCLVMKAKEAEDKCIGLVHEQKYINLIKNLRSKTDSERQMIAEDFNSIYLNEGTPLSAYLAAGGVIKVAEKVAKGELDSAVAIVRPPGHHAEPDEALGFCIFNNVAIAASVLVNEKPELGIKKILIVDWDVHHGNGTQNMFWEDPRVLVFNVHRHDFGEFFPAGEDGSHVMIGEGSGVGYNVNVPWEQGECADADYCAVWDHILIPITKVFNPDIILISAGFDAAAGDTLGGCLVTPDGYSVMLKKLMAFASGRIVMALEGGYHLKSLSKSVLACVEALLEDKPIIGSSKSDASPLESTWRVIETVRKELSKYWPVLFGELPITTKKLSLVEELQSANRFTTDTYTTLPSVKICNSVTISTSEAVPLCKETKTSNTFTNLQVKRKSINFTEIKTLEDAQARKDSKTSNDGATDSKTCKARTGISEEYGTPDNVVKSQLPNKCVDGSEDVESRCRDRSWQILSQKLRDSENSIKTLKEDLKKEQEKVKRLEVCNFDLKTDKETSLKEAESLKREAKKLKKQISSQNHVINKTSDELMQQKEINKAQQQLLSFICSALEMRIMAEQQRCNALEKELLLAEKQVASDMPATTPADNFCTYISTPQAILLEKQFQLATDEVLVPVGILMSTMISTSIQSPLRKRKSISDCEGMTPEGDGPEKKRCRASNDESLIKTLLEDLKREQEKVLNLGKNVTSESSLKELALQQVEALKVESDNCTRDVVNLKNQIFELKGVISRTEAEVSKLKTEIVNSQKEQKLLSMHHSSLKMQNLSEQKKCKELELKCSLAEEIFDEYQSDCVRFQSRMETVFGKDETVEPKEKMVKMVPKGVRLRLLPKGESKRGKTRRKRKCTQRGKPEDKNMVEG</sequence>
<dbReference type="GO" id="GO:0141221">
    <property type="term" value="F:histone deacetylase activity, hydrolytic mechanism"/>
    <property type="evidence" value="ECO:0007669"/>
    <property type="project" value="UniProtKB-EC"/>
</dbReference>
<evidence type="ECO:0000256" key="5">
    <source>
        <dbReference type="ARBA" id="ARBA00022491"/>
    </source>
</evidence>
<proteinExistence type="inferred from homology"/>
<dbReference type="PRINTS" id="PR01270">
    <property type="entry name" value="HDASUPER"/>
</dbReference>
<comment type="catalytic activity">
    <reaction evidence="13">
        <text>N(6)-acetyl-L-lysyl-[histone] + H2O = L-lysyl-[histone] + acetate</text>
        <dbReference type="Rhea" id="RHEA:58196"/>
        <dbReference type="Rhea" id="RHEA-COMP:9845"/>
        <dbReference type="Rhea" id="RHEA-COMP:11338"/>
        <dbReference type="ChEBI" id="CHEBI:15377"/>
        <dbReference type="ChEBI" id="CHEBI:29969"/>
        <dbReference type="ChEBI" id="CHEBI:30089"/>
        <dbReference type="ChEBI" id="CHEBI:61930"/>
        <dbReference type="EC" id="3.5.1.98"/>
    </reaction>
    <physiologicalReaction direction="left-to-right" evidence="13">
        <dbReference type="Rhea" id="RHEA:58197"/>
    </physiologicalReaction>
</comment>
<evidence type="ECO:0000256" key="3">
    <source>
        <dbReference type="ARBA" id="ARBA00007738"/>
    </source>
</evidence>
<feature type="coiled-coil region" evidence="14">
    <location>
        <begin position="521"/>
        <end position="583"/>
    </location>
</feature>